<dbReference type="Pfam" id="PF09994">
    <property type="entry name" value="T6SS_Tle1-like_cat"/>
    <property type="match status" value="1"/>
</dbReference>
<evidence type="ECO:0000259" key="2">
    <source>
        <dbReference type="Pfam" id="PF09994"/>
    </source>
</evidence>
<accession>A0A4Q7LQP4</accession>
<proteinExistence type="predicted"/>
<keyword evidence="4" id="KW-1185">Reference proteome</keyword>
<evidence type="ECO:0000256" key="1">
    <source>
        <dbReference type="SAM" id="MobiDB-lite"/>
    </source>
</evidence>
<dbReference type="OrthoDB" id="4378831at2"/>
<dbReference type="EMBL" id="SGWV01000008">
    <property type="protein sequence ID" value="RZS56994.1"/>
    <property type="molecule type" value="Genomic_DNA"/>
</dbReference>
<evidence type="ECO:0000313" key="3">
    <source>
        <dbReference type="EMBL" id="RZS56994.1"/>
    </source>
</evidence>
<organism evidence="3 4">
    <name type="scientific">Sphaerotilus mobilis</name>
    <dbReference type="NCBI Taxonomy" id="47994"/>
    <lineage>
        <taxon>Bacteria</taxon>
        <taxon>Pseudomonadati</taxon>
        <taxon>Pseudomonadota</taxon>
        <taxon>Betaproteobacteria</taxon>
        <taxon>Burkholderiales</taxon>
        <taxon>Sphaerotilaceae</taxon>
        <taxon>Sphaerotilus</taxon>
    </lineage>
</organism>
<feature type="region of interest" description="Disordered" evidence="1">
    <location>
        <begin position="9"/>
        <end position="47"/>
    </location>
</feature>
<comment type="caution">
    <text evidence="3">The sequence shown here is derived from an EMBL/GenBank/DDBJ whole genome shotgun (WGS) entry which is preliminary data.</text>
</comment>
<sequence length="391" mass="42331">MPKTLVFCADGTWNGPDDDDAPRPLVQPDDLTSPVPEGPDEKERKQDGITNVLKLYQALDGVPVGRDEPEADEQEKVLTVDGVELQRARYIHGVGDAGGPISTLFGGTFGAGIIKRIVRGYTFLSRHYEPGDAIVIIGFSRGAYTARALAGLVAGQGLLRKGLTQPKEAAYQAGAKAWYRHRQNRSQDVDWRARLAESLAHIGAFFDRDALTDKDFVPVPSIRAVAVWDTVGSLGLPDYQGQIRRDRYQFADNALSPKVEHGLHAVARGERRVDFTPTLWDASHPNIRQLQFAGAHADVGGGYPAGEESGLSNIALNWMAGELRALGVSIADDLAQCHPGNPLGPAHQPWKAPMFRFSSKADRPLDAVGVARHPSVEARHVALAGQPEPLA</sequence>
<dbReference type="PANTHER" id="PTHR33840">
    <property type="match status" value="1"/>
</dbReference>
<feature type="domain" description="T6SS Phospholipase effector Tle1-like catalytic" evidence="2">
    <location>
        <begin position="3"/>
        <end position="321"/>
    </location>
</feature>
<dbReference type="RefSeq" id="WP_130481410.1">
    <property type="nucleotide sequence ID" value="NZ_SGWV01000008.1"/>
</dbReference>
<evidence type="ECO:0000313" key="4">
    <source>
        <dbReference type="Proteomes" id="UP000293433"/>
    </source>
</evidence>
<dbReference type="Proteomes" id="UP000293433">
    <property type="component" value="Unassembled WGS sequence"/>
</dbReference>
<protein>
    <submittedName>
        <fullName evidence="3">Uncharacterized protein (DUF2235 family)</fullName>
    </submittedName>
</protein>
<dbReference type="PANTHER" id="PTHR33840:SF1">
    <property type="entry name" value="TLE1 PHOSPHOLIPASE DOMAIN-CONTAINING PROTEIN"/>
    <property type="match status" value="1"/>
</dbReference>
<dbReference type="AlphaFoldDB" id="A0A4Q7LQP4"/>
<reference evidence="3 4" key="1">
    <citation type="submission" date="2019-02" db="EMBL/GenBank/DDBJ databases">
        <title>Genomic Encyclopedia of Type Strains, Phase IV (KMG-IV): sequencing the most valuable type-strain genomes for metagenomic binning, comparative biology and taxonomic classification.</title>
        <authorList>
            <person name="Goeker M."/>
        </authorList>
    </citation>
    <scope>NUCLEOTIDE SEQUENCE [LARGE SCALE GENOMIC DNA]</scope>
    <source>
        <strain evidence="3 4">DSM 10617</strain>
    </source>
</reference>
<gene>
    <name evidence="3" type="ORF">EV685_1552</name>
</gene>
<dbReference type="InterPro" id="IPR018712">
    <property type="entry name" value="Tle1-like_cat"/>
</dbReference>
<name>A0A4Q7LQP4_9BURK</name>